<name>A0AAD5DNB8_9CHLO</name>
<protein>
    <recommendedName>
        <fullName evidence="6">Proteasome subunit alpha type</fullName>
    </recommendedName>
</protein>
<evidence type="ECO:0000256" key="5">
    <source>
        <dbReference type="PROSITE-ProRule" id="PRU00808"/>
    </source>
</evidence>
<comment type="similarity">
    <text evidence="5 6">Belongs to the peptidase T1A family.</text>
</comment>
<keyword evidence="4 6" id="KW-0539">Nucleus</keyword>
<comment type="subunit">
    <text evidence="6">The 20S proteasome core is composed of 28 subunits that are arranged in four stacked rings, resulting in a barrel-shaped structure. The two end rings are each formed by seven alpha subunits, and the two central rings are each formed by seven beta subunits.</text>
</comment>
<dbReference type="PANTHER" id="PTHR11599">
    <property type="entry name" value="PROTEASOME SUBUNIT ALPHA/BETA"/>
    <property type="match status" value="1"/>
</dbReference>
<keyword evidence="3 5" id="KW-0647">Proteasome</keyword>
<comment type="function">
    <text evidence="1">The proteasome is a multicatalytic proteinase complex which is characterized by its ability to cleave peptides with Arg, Phe, Tyr, Leu, and Glu adjacent to the leaving group at neutral or slightly basic pH. The proteasome has an ATP-dependent proteolytic activity.</text>
</comment>
<dbReference type="PROSITE" id="PS00388">
    <property type="entry name" value="PROTEASOME_ALPHA_1"/>
    <property type="match status" value="1"/>
</dbReference>
<dbReference type="Pfam" id="PF10584">
    <property type="entry name" value="Proteasome_A_N"/>
    <property type="match status" value="1"/>
</dbReference>
<dbReference type="SMART" id="SM00948">
    <property type="entry name" value="Proteasome_A_N"/>
    <property type="match status" value="1"/>
</dbReference>
<dbReference type="GO" id="GO:0005634">
    <property type="term" value="C:nucleus"/>
    <property type="evidence" value="ECO:0007669"/>
    <property type="project" value="UniProtKB-SubCell"/>
</dbReference>
<dbReference type="PROSITE" id="PS51475">
    <property type="entry name" value="PROTEASOME_ALPHA_2"/>
    <property type="match status" value="1"/>
</dbReference>
<evidence type="ECO:0000256" key="4">
    <source>
        <dbReference type="ARBA" id="ARBA00023242"/>
    </source>
</evidence>
<evidence type="ECO:0000313" key="9">
    <source>
        <dbReference type="Proteomes" id="UP001205105"/>
    </source>
</evidence>
<evidence type="ECO:0000256" key="6">
    <source>
        <dbReference type="RuleBase" id="RU000551"/>
    </source>
</evidence>
<evidence type="ECO:0000313" key="8">
    <source>
        <dbReference type="EMBL" id="KAI7840762.1"/>
    </source>
</evidence>
<dbReference type="GO" id="GO:0019773">
    <property type="term" value="C:proteasome core complex, alpha-subunit complex"/>
    <property type="evidence" value="ECO:0007669"/>
    <property type="project" value="UniProtKB-UniRule"/>
</dbReference>
<gene>
    <name evidence="8" type="ORF">COHA_005576</name>
</gene>
<dbReference type="GO" id="GO:0005737">
    <property type="term" value="C:cytoplasm"/>
    <property type="evidence" value="ECO:0007669"/>
    <property type="project" value="UniProtKB-SubCell"/>
</dbReference>
<dbReference type="InterPro" id="IPR023332">
    <property type="entry name" value="Proteasome_alpha-type"/>
</dbReference>
<dbReference type="Gene3D" id="3.60.20.10">
    <property type="entry name" value="Glutamine Phosphoribosylpyrophosphate, subunit 1, domain 1"/>
    <property type="match status" value="1"/>
</dbReference>
<dbReference type="FunFam" id="3.60.20.10:FF:000036">
    <property type="entry name" value="Proteasome subunit alpha type"/>
    <property type="match status" value="1"/>
</dbReference>
<evidence type="ECO:0000256" key="2">
    <source>
        <dbReference type="ARBA" id="ARBA00022490"/>
    </source>
</evidence>
<dbReference type="InterPro" id="IPR029055">
    <property type="entry name" value="Ntn_hydrolases_N"/>
</dbReference>
<comment type="subcellular location">
    <subcellularLocation>
        <location evidence="6">Cytoplasm</location>
    </subcellularLocation>
    <subcellularLocation>
        <location evidence="6">Nucleus</location>
    </subcellularLocation>
</comment>
<reference evidence="8" key="1">
    <citation type="submission" date="2020-11" db="EMBL/GenBank/DDBJ databases">
        <title>Chlorella ohadii genome sequencing and assembly.</title>
        <authorList>
            <person name="Murik O."/>
            <person name="Treves H."/>
            <person name="Kedem I."/>
            <person name="Shotland Y."/>
            <person name="Kaplan A."/>
        </authorList>
    </citation>
    <scope>NUCLEOTIDE SEQUENCE</scope>
    <source>
        <strain evidence="8">1</strain>
    </source>
</reference>
<dbReference type="AlphaFoldDB" id="A0AAD5DNB8"/>
<keyword evidence="2 6" id="KW-0963">Cytoplasm</keyword>
<evidence type="ECO:0000259" key="7">
    <source>
        <dbReference type="PROSITE" id="PS00388"/>
    </source>
</evidence>
<dbReference type="InterPro" id="IPR034642">
    <property type="entry name" value="Proteasome_subunit_alpha6"/>
</dbReference>
<dbReference type="SUPFAM" id="SSF56235">
    <property type="entry name" value="N-terminal nucleophile aminohydrolases (Ntn hydrolases)"/>
    <property type="match status" value="1"/>
</dbReference>
<evidence type="ECO:0000256" key="3">
    <source>
        <dbReference type="ARBA" id="ARBA00022942"/>
    </source>
</evidence>
<evidence type="ECO:0000256" key="1">
    <source>
        <dbReference type="ARBA" id="ARBA00002000"/>
    </source>
</evidence>
<dbReference type="Proteomes" id="UP001205105">
    <property type="component" value="Unassembled WGS sequence"/>
</dbReference>
<dbReference type="InterPro" id="IPR050115">
    <property type="entry name" value="Proteasome_alpha"/>
</dbReference>
<comment type="caution">
    <text evidence="8">The sequence shown here is derived from an EMBL/GenBank/DDBJ whole genome shotgun (WGS) entry which is preliminary data.</text>
</comment>
<dbReference type="InterPro" id="IPR001353">
    <property type="entry name" value="Proteasome_sua/b"/>
</dbReference>
<dbReference type="Pfam" id="PF00227">
    <property type="entry name" value="Proteasome"/>
    <property type="match status" value="1"/>
</dbReference>
<keyword evidence="9" id="KW-1185">Reference proteome</keyword>
<proteinExistence type="inferred from homology"/>
<organism evidence="8 9">
    <name type="scientific">Chlorella ohadii</name>
    <dbReference type="NCBI Taxonomy" id="2649997"/>
    <lineage>
        <taxon>Eukaryota</taxon>
        <taxon>Viridiplantae</taxon>
        <taxon>Chlorophyta</taxon>
        <taxon>core chlorophytes</taxon>
        <taxon>Trebouxiophyceae</taxon>
        <taxon>Chlorellales</taxon>
        <taxon>Chlorellaceae</taxon>
        <taxon>Chlorella clade</taxon>
        <taxon>Chlorella</taxon>
    </lineage>
</organism>
<dbReference type="InterPro" id="IPR000426">
    <property type="entry name" value="Proteasome_asu_N"/>
</dbReference>
<accession>A0AAD5DNB8</accession>
<dbReference type="GO" id="GO:0006511">
    <property type="term" value="P:ubiquitin-dependent protein catabolic process"/>
    <property type="evidence" value="ECO:0007669"/>
    <property type="project" value="InterPro"/>
</dbReference>
<feature type="domain" description="Proteasome alpha-type subunits" evidence="7">
    <location>
        <begin position="8"/>
        <end position="30"/>
    </location>
</feature>
<dbReference type="EMBL" id="JADXDR010000075">
    <property type="protein sequence ID" value="KAI7840762.1"/>
    <property type="molecule type" value="Genomic_DNA"/>
</dbReference>
<sequence>MSRGSGGYDRHITIFSPEGRLYQVEYAFKAAKSSGLTAIAVRGTDCVCFVTQHKVPDKLTDPTSVTQIHSITKQIGMLATGMHGDARSLVQKARSEAAEFRFKYGYDMPVHYLARVLADQAQVYTQHAGMRPLGVIPILIAMDEERGPQLFKVDPAGYFVGYKATAAGVKETEATNMLEKKFRSGPQYSRKEVIELAISVLQHVLGEDLKASDIEVGVASAADGGRFRVLSSSELDEHLVAISERD</sequence>
<dbReference type="CDD" id="cd03754">
    <property type="entry name" value="proteasome_alpha_type_6"/>
    <property type="match status" value="1"/>
</dbReference>